<dbReference type="Proteomes" id="UP000070539">
    <property type="component" value="Unassembled WGS sequence"/>
</dbReference>
<dbReference type="InterPro" id="IPR004614">
    <property type="entry name" value="P_AcTrfase"/>
</dbReference>
<dbReference type="InterPro" id="IPR002505">
    <property type="entry name" value="PTA_PTB"/>
</dbReference>
<dbReference type="NCBIfam" id="NF007233">
    <property type="entry name" value="PRK09653.1"/>
    <property type="match status" value="1"/>
</dbReference>
<dbReference type="InterPro" id="IPR050500">
    <property type="entry name" value="Phos_Acetyltrans/Butyryltrans"/>
</dbReference>
<comment type="caution">
    <text evidence="9">The sequence shown here is derived from an EMBL/GenBank/DDBJ whole genome shotgun (WGS) entry which is preliminary data.</text>
</comment>
<dbReference type="AlphaFoldDB" id="A0A136WB98"/>
<dbReference type="SUPFAM" id="SSF53659">
    <property type="entry name" value="Isocitrate/Isopropylmalate dehydrogenase-like"/>
    <property type="match status" value="1"/>
</dbReference>
<feature type="domain" description="Phosphate acetyl/butaryl transferase" evidence="8">
    <location>
        <begin position="69"/>
        <end position="391"/>
    </location>
</feature>
<dbReference type="PANTHER" id="PTHR43356">
    <property type="entry name" value="PHOSPHATE ACETYLTRANSFERASE"/>
    <property type="match status" value="1"/>
</dbReference>
<comment type="catalytic activity">
    <reaction evidence="1">
        <text>acetyl-CoA + phosphate = acetyl phosphate + CoA</text>
        <dbReference type="Rhea" id="RHEA:19521"/>
        <dbReference type="ChEBI" id="CHEBI:22191"/>
        <dbReference type="ChEBI" id="CHEBI:43474"/>
        <dbReference type="ChEBI" id="CHEBI:57287"/>
        <dbReference type="ChEBI" id="CHEBI:57288"/>
        <dbReference type="EC" id="2.3.1.8"/>
    </reaction>
</comment>
<evidence type="ECO:0000259" key="8">
    <source>
        <dbReference type="Pfam" id="PF01515"/>
    </source>
</evidence>
<evidence type="ECO:0000256" key="3">
    <source>
        <dbReference type="ARBA" id="ARBA00012707"/>
    </source>
</evidence>
<gene>
    <name evidence="9" type="primary">pta</name>
    <name evidence="9" type="ORF">CLNEO_28570</name>
</gene>
<name>A0A136WB98_9FIRM</name>
<sequence>MYKEFVFPAKGDAVVFLAKSCEMAEKKSKIQPFFYLFSLVPVGQFVYNNIDVGNKRKFYNQLGGFTVDFLALMKEKAKANKKVIVLPESFEKRNLEAAAECIKDGLAEIVLIGNKEKIMEAAGSFDVSDAIFVDPENYERMDEMVAGLAEARKSKGMTLEEARKLLLDDSMFVGVMLVKMGVADGMVSGAIHSTADTLRPALQILKTAPGTELVSSFFIMVTKTPEYGDDGILLFADCALNQNPTPAELACIAGDSAKSYAAFVGKEARVAMLSHSTMGSAKHADVTKVVEAVKIAKEKYPEIKLDGEIQLDAAIVKEVGELKAPTSPVAGKANCLVFPDIDAGNIGYKLVQRFGNAEAFGPVLQGIAKPVNDLSRGCSANDIVAVVTMTAVQADVMGK</sequence>
<dbReference type="Gene3D" id="3.40.50.10750">
    <property type="entry name" value="Isocitrate/Isopropylmalate dehydrogenase-like"/>
    <property type="match status" value="1"/>
</dbReference>
<evidence type="ECO:0000256" key="6">
    <source>
        <dbReference type="ARBA" id="ARBA00023315"/>
    </source>
</evidence>
<reference evidence="9 10" key="1">
    <citation type="submission" date="2016-01" db="EMBL/GenBank/DDBJ databases">
        <title>Genome sequence of Clostridium neopropionicum X4, DSM-3847.</title>
        <authorList>
            <person name="Poehlein A."/>
            <person name="Beck M.H."/>
            <person name="Bengelsdorf F.R."/>
            <person name="Daniel R."/>
            <person name="Duerre P."/>
        </authorList>
    </citation>
    <scope>NUCLEOTIDE SEQUENCE [LARGE SCALE GENOMIC DNA]</scope>
    <source>
        <strain evidence="9 10">DSM-3847</strain>
    </source>
</reference>
<evidence type="ECO:0000313" key="9">
    <source>
        <dbReference type="EMBL" id="KXL51790.1"/>
    </source>
</evidence>
<dbReference type="NCBIfam" id="TIGR00651">
    <property type="entry name" value="pta"/>
    <property type="match status" value="1"/>
</dbReference>
<evidence type="ECO:0000256" key="5">
    <source>
        <dbReference type="ARBA" id="ARBA00022679"/>
    </source>
</evidence>
<evidence type="ECO:0000256" key="1">
    <source>
        <dbReference type="ARBA" id="ARBA00000705"/>
    </source>
</evidence>
<comment type="pathway">
    <text evidence="2">Metabolic intermediate biosynthesis; acetyl-CoA biosynthesis; acetyl-CoA from acetate: step 2/2.</text>
</comment>
<dbReference type="PATRIC" id="fig|36847.3.peg.3342"/>
<proteinExistence type="predicted"/>
<evidence type="ECO:0000256" key="7">
    <source>
        <dbReference type="ARBA" id="ARBA00031108"/>
    </source>
</evidence>
<dbReference type="InterPro" id="IPR042112">
    <property type="entry name" value="P_AcTrfase_dom2"/>
</dbReference>
<evidence type="ECO:0000313" key="10">
    <source>
        <dbReference type="Proteomes" id="UP000070539"/>
    </source>
</evidence>
<keyword evidence="5 9" id="KW-0808">Transferase</keyword>
<dbReference type="Gene3D" id="3.40.50.10950">
    <property type="match status" value="1"/>
</dbReference>
<keyword evidence="6 9" id="KW-0012">Acyltransferase</keyword>
<dbReference type="EMBL" id="LRVM01000015">
    <property type="protein sequence ID" value="KXL51790.1"/>
    <property type="molecule type" value="Genomic_DNA"/>
</dbReference>
<dbReference type="STRING" id="36847.CLNEO_28570"/>
<dbReference type="EC" id="2.3.1.8" evidence="3"/>
<organism evidence="9 10">
    <name type="scientific">Anaerotignum neopropionicum</name>
    <dbReference type="NCBI Taxonomy" id="36847"/>
    <lineage>
        <taxon>Bacteria</taxon>
        <taxon>Bacillati</taxon>
        <taxon>Bacillota</taxon>
        <taxon>Clostridia</taxon>
        <taxon>Lachnospirales</taxon>
        <taxon>Anaerotignaceae</taxon>
        <taxon>Anaerotignum</taxon>
    </lineage>
</organism>
<evidence type="ECO:0000256" key="4">
    <source>
        <dbReference type="ARBA" id="ARBA00021528"/>
    </source>
</evidence>
<evidence type="ECO:0000256" key="2">
    <source>
        <dbReference type="ARBA" id="ARBA00004989"/>
    </source>
</evidence>
<dbReference type="GO" id="GO:0008959">
    <property type="term" value="F:phosphate acetyltransferase activity"/>
    <property type="evidence" value="ECO:0007669"/>
    <property type="project" value="UniProtKB-EC"/>
</dbReference>
<protein>
    <recommendedName>
        <fullName evidence="4">Phosphate acetyltransferase</fullName>
        <ecNumber evidence="3">2.3.1.8</ecNumber>
    </recommendedName>
    <alternativeName>
        <fullName evidence="7">Phosphotransacetylase</fullName>
    </alternativeName>
</protein>
<keyword evidence="10" id="KW-1185">Reference proteome</keyword>
<dbReference type="Pfam" id="PF01515">
    <property type="entry name" value="PTA_PTB"/>
    <property type="match status" value="1"/>
</dbReference>
<dbReference type="InterPro" id="IPR042113">
    <property type="entry name" value="P_AcTrfase_dom1"/>
</dbReference>
<accession>A0A136WB98</accession>
<dbReference type="PANTHER" id="PTHR43356:SF3">
    <property type="entry name" value="PHOSPHATE ACETYLTRANSFERASE"/>
    <property type="match status" value="1"/>
</dbReference>